<accession>A0A425Y5C3</accession>
<gene>
    <name evidence="2" type="ORF">DWB61_04745</name>
</gene>
<dbReference type="Gene3D" id="3.30.530.20">
    <property type="match status" value="1"/>
</dbReference>
<keyword evidence="3" id="KW-1185">Reference proteome</keyword>
<dbReference type="EMBL" id="QQWG01000003">
    <property type="protein sequence ID" value="RRG23703.1"/>
    <property type="molecule type" value="Genomic_DNA"/>
</dbReference>
<evidence type="ECO:0000313" key="2">
    <source>
        <dbReference type="EMBL" id="RRG23703.1"/>
    </source>
</evidence>
<dbReference type="Pfam" id="PF19569">
    <property type="entry name" value="START_2"/>
    <property type="match status" value="1"/>
</dbReference>
<evidence type="ECO:0000259" key="1">
    <source>
        <dbReference type="Pfam" id="PF19569"/>
    </source>
</evidence>
<dbReference type="OrthoDB" id="667567at2"/>
<dbReference type="InterPro" id="IPR045736">
    <property type="entry name" value="START_2"/>
</dbReference>
<organism evidence="2 3">
    <name type="scientific">Ancylomarina euxinus</name>
    <dbReference type="NCBI Taxonomy" id="2283627"/>
    <lineage>
        <taxon>Bacteria</taxon>
        <taxon>Pseudomonadati</taxon>
        <taxon>Bacteroidota</taxon>
        <taxon>Bacteroidia</taxon>
        <taxon>Marinilabiliales</taxon>
        <taxon>Marinifilaceae</taxon>
        <taxon>Ancylomarina</taxon>
    </lineage>
</organism>
<protein>
    <submittedName>
        <fullName evidence="2">SRPBCC domain-containing protein</fullName>
    </submittedName>
</protein>
<proteinExistence type="predicted"/>
<comment type="caution">
    <text evidence="2">The sequence shown here is derived from an EMBL/GenBank/DDBJ whole genome shotgun (WGS) entry which is preliminary data.</text>
</comment>
<name>A0A425Y5C3_9BACT</name>
<dbReference type="RefSeq" id="WP_125029746.1">
    <property type="nucleotide sequence ID" value="NZ_JAPXVP010000003.1"/>
</dbReference>
<feature type="domain" description="START-like" evidence="1">
    <location>
        <begin position="2"/>
        <end position="124"/>
    </location>
</feature>
<dbReference type="SUPFAM" id="SSF55961">
    <property type="entry name" value="Bet v1-like"/>
    <property type="match status" value="1"/>
</dbReference>
<reference evidence="2 3" key="1">
    <citation type="submission" date="2018-07" db="EMBL/GenBank/DDBJ databases">
        <title>Draft genome sequence of Ancylomarina sp. M1P.</title>
        <authorList>
            <person name="Yadav S."/>
            <person name="Villanueva L."/>
            <person name="Damste J.S.S."/>
        </authorList>
    </citation>
    <scope>NUCLEOTIDE SEQUENCE [LARGE SCALE GENOMIC DNA]</scope>
    <source>
        <strain evidence="2 3">M1P</strain>
    </source>
</reference>
<dbReference type="AlphaFoldDB" id="A0A425Y5C3"/>
<evidence type="ECO:0000313" key="3">
    <source>
        <dbReference type="Proteomes" id="UP000285794"/>
    </source>
</evidence>
<dbReference type="Proteomes" id="UP000285794">
    <property type="component" value="Unassembled WGS sequence"/>
</dbReference>
<sequence>MIKYDLEYVIRASQKVLFERLSTSSGLSEWFADNVNQKGKIYTFEWEGSEQKAELIHKKENQVVRFHWLDSEDDDSYFEFRFEIDALTNDLSLIITDFADEDEIDENMELWDSQISELKHVLGA</sequence>
<dbReference type="InterPro" id="IPR023393">
    <property type="entry name" value="START-like_dom_sf"/>
</dbReference>